<evidence type="ECO:0000313" key="8">
    <source>
        <dbReference type="Proteomes" id="UP001159405"/>
    </source>
</evidence>
<comment type="caution">
    <text evidence="7">The sequence shown here is derived from an EMBL/GenBank/DDBJ whole genome shotgun (WGS) entry which is preliminary data.</text>
</comment>
<comment type="similarity">
    <text evidence="2">Belongs to the DNA photolyase class-1 family.</text>
</comment>
<dbReference type="SUPFAM" id="SSF48173">
    <property type="entry name" value="Cryptochrome/photolyase FAD-binding domain"/>
    <property type="match status" value="1"/>
</dbReference>
<evidence type="ECO:0000256" key="2">
    <source>
        <dbReference type="ARBA" id="ARBA00005862"/>
    </source>
</evidence>
<name>A0ABN8R8X1_9CNID</name>
<dbReference type="PANTHER" id="PTHR11455">
    <property type="entry name" value="CRYPTOCHROME"/>
    <property type="match status" value="1"/>
</dbReference>
<dbReference type="InterPro" id="IPR006050">
    <property type="entry name" value="DNA_photolyase_N"/>
</dbReference>
<evidence type="ECO:0000313" key="7">
    <source>
        <dbReference type="EMBL" id="CAH3173899.1"/>
    </source>
</evidence>
<dbReference type="PROSITE" id="PS51645">
    <property type="entry name" value="PHR_CRY_ALPHA_BETA"/>
    <property type="match status" value="1"/>
</dbReference>
<evidence type="ECO:0000256" key="4">
    <source>
        <dbReference type="ARBA" id="ARBA00022827"/>
    </source>
</evidence>
<sequence length="555" mass="63553">MSNGSKLSFGDAYSAQSVDRGEKRPLKETERHAIHWVRKDLRLHDNPSLLEAVKGSDTLRVIYVLDTKVEHCSGIGPNLWRFLLQSLEDVDDSLRKLNSRLFVVRGQPADVFPRLFREWKTSLLTFEEDSEPFGRERDAAIRMLAQESGVEVAVRRSHTLYDPQQIISKNGGTAPLTYKKFLAIVRPQGPPETPYPTLDVHLFGGCSTPVSEDHEEKFGVPSLRELGLDISKLSAEVWHGGEAEALIRLDRHLERKAWIASFEKPKVTPNSLFPSPTGVSPYLRFGCLSPRLFYHRLAELYRKVKCKEPPISLYGQLLWREFFFTVAANNPNFDKMAANPVCLQIPWKKNPEKLKRWEEGKTGFPWIDAIMIQLQQEGWIHHLARHAVGCFLTRGDLWISWEEGMKVFEKWLLDAEWSLNAGNWMWLSCSAFFQQFFNCICPVAFGRKLDPNGDYIRKYLPVLKGFPSKYIHAPWTAPESVQKAARCVVGKDYPKPIVDHTKVSTANLEKMRNVFKALLCYRDPPSVVSADKPDNNEDSQANLKQQMLTLEDKEN</sequence>
<evidence type="ECO:0000256" key="5">
    <source>
        <dbReference type="SAM" id="MobiDB-lite"/>
    </source>
</evidence>
<keyword evidence="4" id="KW-0274">FAD</keyword>
<accession>A0ABN8R8X1</accession>
<comment type="cofactor">
    <cofactor evidence="1">
        <name>FAD</name>
        <dbReference type="ChEBI" id="CHEBI:57692"/>
    </cofactor>
</comment>
<keyword evidence="8" id="KW-1185">Reference proteome</keyword>
<dbReference type="Gene3D" id="3.40.50.620">
    <property type="entry name" value="HUPs"/>
    <property type="match status" value="1"/>
</dbReference>
<dbReference type="InterPro" id="IPR002081">
    <property type="entry name" value="Cryptochrome/DNA_photolyase_1"/>
</dbReference>
<dbReference type="Gene3D" id="1.25.40.80">
    <property type="match status" value="1"/>
</dbReference>
<dbReference type="InterPro" id="IPR005101">
    <property type="entry name" value="Cryptochr/Photolyase_FAD-bd"/>
</dbReference>
<dbReference type="SUPFAM" id="SSF52425">
    <property type="entry name" value="Cryptochrome/photolyase, N-terminal domain"/>
    <property type="match status" value="1"/>
</dbReference>
<dbReference type="Pfam" id="PF03441">
    <property type="entry name" value="FAD_binding_7"/>
    <property type="match status" value="1"/>
</dbReference>
<feature type="compositionally biased region" description="Polar residues" evidence="5">
    <location>
        <begin position="538"/>
        <end position="548"/>
    </location>
</feature>
<dbReference type="PANTHER" id="PTHR11455:SF30">
    <property type="entry name" value="CRYPTOCHROME-1"/>
    <property type="match status" value="1"/>
</dbReference>
<gene>
    <name evidence="7" type="ORF">PLOB_00014434</name>
</gene>
<organism evidence="7 8">
    <name type="scientific">Porites lobata</name>
    <dbReference type="NCBI Taxonomy" id="104759"/>
    <lineage>
        <taxon>Eukaryota</taxon>
        <taxon>Metazoa</taxon>
        <taxon>Cnidaria</taxon>
        <taxon>Anthozoa</taxon>
        <taxon>Hexacorallia</taxon>
        <taxon>Scleractinia</taxon>
        <taxon>Fungiina</taxon>
        <taxon>Poritidae</taxon>
        <taxon>Porites</taxon>
    </lineage>
</organism>
<feature type="domain" description="Photolyase/cryptochrome alpha/beta" evidence="6">
    <location>
        <begin position="31"/>
        <end position="160"/>
    </location>
</feature>
<evidence type="ECO:0000256" key="3">
    <source>
        <dbReference type="ARBA" id="ARBA00022630"/>
    </source>
</evidence>
<protein>
    <recommendedName>
        <fullName evidence="6">Photolyase/cryptochrome alpha/beta domain-containing protein</fullName>
    </recommendedName>
</protein>
<dbReference type="InterPro" id="IPR036155">
    <property type="entry name" value="Crypto/Photolyase_N_sf"/>
</dbReference>
<dbReference type="Gene3D" id="1.10.579.10">
    <property type="entry name" value="DNA Cyclobutane Dipyrimidine Photolyase, subunit A, domain 3"/>
    <property type="match status" value="1"/>
</dbReference>
<dbReference type="InterPro" id="IPR014729">
    <property type="entry name" value="Rossmann-like_a/b/a_fold"/>
</dbReference>
<keyword evidence="3" id="KW-0285">Flavoprotein</keyword>
<dbReference type="Proteomes" id="UP001159405">
    <property type="component" value="Unassembled WGS sequence"/>
</dbReference>
<proteinExistence type="inferred from homology"/>
<evidence type="ECO:0000256" key="1">
    <source>
        <dbReference type="ARBA" id="ARBA00001974"/>
    </source>
</evidence>
<evidence type="ECO:0000259" key="6">
    <source>
        <dbReference type="PROSITE" id="PS51645"/>
    </source>
</evidence>
<reference evidence="7 8" key="1">
    <citation type="submission" date="2022-05" db="EMBL/GenBank/DDBJ databases">
        <authorList>
            <consortium name="Genoscope - CEA"/>
            <person name="William W."/>
        </authorList>
    </citation>
    <scope>NUCLEOTIDE SEQUENCE [LARGE SCALE GENOMIC DNA]</scope>
</reference>
<dbReference type="Pfam" id="PF00875">
    <property type="entry name" value="DNA_photolyase"/>
    <property type="match status" value="1"/>
</dbReference>
<feature type="region of interest" description="Disordered" evidence="5">
    <location>
        <begin position="528"/>
        <end position="555"/>
    </location>
</feature>
<dbReference type="EMBL" id="CALNXK010000185">
    <property type="protein sequence ID" value="CAH3173899.1"/>
    <property type="molecule type" value="Genomic_DNA"/>
</dbReference>
<dbReference type="InterPro" id="IPR036134">
    <property type="entry name" value="Crypto/Photolyase_FAD-like_sf"/>
</dbReference>